<feature type="compositionally biased region" description="Low complexity" evidence="1">
    <location>
        <begin position="15"/>
        <end position="36"/>
    </location>
</feature>
<protein>
    <recommendedName>
        <fullName evidence="5">Integral membrane protein</fullName>
    </recommendedName>
</protein>
<proteinExistence type="predicted"/>
<sequence>MSFGDPNNPYGPPQGGQQPNYGYPQQPQGQPGYGYPAAPPVQQPYGGGYAPGPVQMPGITRAAQIMLGVIVLAHLIVAGVYGYALSRWDETMLEAGITGDTEAERYADLGKGVVVFFLALAAVFALLGLALLLQYARGGNGVRVCSIVYGSFAIVTGIFTLAVYGLGLLVIIVSILLIVFAAKRASAEWFRRPRY</sequence>
<dbReference type="GeneID" id="97358008"/>
<evidence type="ECO:0008006" key="5">
    <source>
        <dbReference type="Google" id="ProtNLM"/>
    </source>
</evidence>
<comment type="caution">
    <text evidence="3">The sequence shown here is derived from an EMBL/GenBank/DDBJ whole genome shotgun (WGS) entry which is preliminary data.</text>
</comment>
<evidence type="ECO:0000313" key="4">
    <source>
        <dbReference type="Proteomes" id="UP001490330"/>
    </source>
</evidence>
<dbReference type="Proteomes" id="UP001490330">
    <property type="component" value="Unassembled WGS sequence"/>
</dbReference>
<feature type="region of interest" description="Disordered" evidence="1">
    <location>
        <begin position="1"/>
        <end position="37"/>
    </location>
</feature>
<feature type="transmembrane region" description="Helical" evidence="2">
    <location>
        <begin position="113"/>
        <end position="133"/>
    </location>
</feature>
<gene>
    <name evidence="3" type="ORF">ABT322_11225</name>
</gene>
<feature type="transmembrane region" description="Helical" evidence="2">
    <location>
        <begin position="65"/>
        <end position="84"/>
    </location>
</feature>
<keyword evidence="2" id="KW-1133">Transmembrane helix</keyword>
<evidence type="ECO:0000313" key="3">
    <source>
        <dbReference type="EMBL" id="MER6904334.1"/>
    </source>
</evidence>
<organism evidence="3 4">
    <name type="scientific">Streptomyces flaveolus</name>
    <dbReference type="NCBI Taxonomy" id="67297"/>
    <lineage>
        <taxon>Bacteria</taxon>
        <taxon>Bacillati</taxon>
        <taxon>Actinomycetota</taxon>
        <taxon>Actinomycetes</taxon>
        <taxon>Kitasatosporales</taxon>
        <taxon>Streptomycetaceae</taxon>
        <taxon>Streptomyces</taxon>
    </lineage>
</organism>
<evidence type="ECO:0000256" key="1">
    <source>
        <dbReference type="SAM" id="MobiDB-lite"/>
    </source>
</evidence>
<evidence type="ECO:0000256" key="2">
    <source>
        <dbReference type="SAM" id="Phobius"/>
    </source>
</evidence>
<feature type="transmembrane region" description="Helical" evidence="2">
    <location>
        <begin position="165"/>
        <end position="182"/>
    </location>
</feature>
<dbReference type="EMBL" id="JBEPCV010000007">
    <property type="protein sequence ID" value="MER6904334.1"/>
    <property type="molecule type" value="Genomic_DNA"/>
</dbReference>
<dbReference type="RefSeq" id="WP_318214117.1">
    <property type="nucleotide sequence ID" value="NZ_JBEPCO010000001.1"/>
</dbReference>
<keyword evidence="4" id="KW-1185">Reference proteome</keyword>
<accession>A0ABV1VE44</accession>
<reference evidence="3 4" key="1">
    <citation type="submission" date="2024-06" db="EMBL/GenBank/DDBJ databases">
        <title>The Natural Products Discovery Center: Release of the First 8490 Sequenced Strains for Exploring Actinobacteria Biosynthetic Diversity.</title>
        <authorList>
            <person name="Kalkreuter E."/>
            <person name="Kautsar S.A."/>
            <person name="Yang D."/>
            <person name="Bader C.D."/>
            <person name="Teijaro C.N."/>
            <person name="Fluegel L."/>
            <person name="Davis C.M."/>
            <person name="Simpson J.R."/>
            <person name="Lauterbach L."/>
            <person name="Steele A.D."/>
            <person name="Gui C."/>
            <person name="Meng S."/>
            <person name="Li G."/>
            <person name="Viehrig K."/>
            <person name="Ye F."/>
            <person name="Su P."/>
            <person name="Kiefer A.F."/>
            <person name="Nichols A."/>
            <person name="Cepeda A.J."/>
            <person name="Yan W."/>
            <person name="Fan B."/>
            <person name="Jiang Y."/>
            <person name="Adhikari A."/>
            <person name="Zheng C.-J."/>
            <person name="Schuster L."/>
            <person name="Cowan T.M."/>
            <person name="Smanski M.J."/>
            <person name="Chevrette M.G."/>
            <person name="De Carvalho L.P.S."/>
            <person name="Shen B."/>
        </authorList>
    </citation>
    <scope>NUCLEOTIDE SEQUENCE [LARGE SCALE GENOMIC DNA]</scope>
    <source>
        <strain evidence="3 4">NPDC000632</strain>
    </source>
</reference>
<keyword evidence="2" id="KW-0812">Transmembrane</keyword>
<keyword evidence="2" id="KW-0472">Membrane</keyword>
<name>A0ABV1VE44_9ACTN</name>